<dbReference type="AlphaFoldDB" id="A0A074LP31"/>
<comment type="caution">
    <text evidence="1">The sequence shown here is derived from an EMBL/GenBank/DDBJ whole genome shotgun (WGS) entry which is preliminary data.</text>
</comment>
<dbReference type="Proteomes" id="UP000027931">
    <property type="component" value="Unassembled WGS sequence"/>
</dbReference>
<evidence type="ECO:0000313" key="1">
    <source>
        <dbReference type="EMBL" id="KEO83926.1"/>
    </source>
</evidence>
<dbReference type="OrthoDB" id="2381947at2"/>
<dbReference type="EMBL" id="JMIR01000007">
    <property type="protein sequence ID" value="KEO83926.1"/>
    <property type="molecule type" value="Genomic_DNA"/>
</dbReference>
<dbReference type="RefSeq" id="WP_038085936.1">
    <property type="nucleotide sequence ID" value="NZ_JMIR01000007.1"/>
</dbReference>
<dbReference type="STRING" id="1157490.EL26_06985"/>
<organism evidence="1 2">
    <name type="scientific">Tumebacillus flagellatus</name>
    <dbReference type="NCBI Taxonomy" id="1157490"/>
    <lineage>
        <taxon>Bacteria</taxon>
        <taxon>Bacillati</taxon>
        <taxon>Bacillota</taxon>
        <taxon>Bacilli</taxon>
        <taxon>Bacillales</taxon>
        <taxon>Alicyclobacillaceae</taxon>
        <taxon>Tumebacillus</taxon>
    </lineage>
</organism>
<keyword evidence="2" id="KW-1185">Reference proteome</keyword>
<accession>A0A074LP31</accession>
<sequence length="90" mass="10145">MADYKATIHIHPAGQRAMQVATARVHFLNQTLQLHDLTTVDGMCWEGPLDPDEVGRMLKTAYLIILEGGRTYRVSSVEATDRWYVNRVSG</sequence>
<proteinExistence type="predicted"/>
<name>A0A074LP31_9BACL</name>
<reference evidence="1 2" key="1">
    <citation type="journal article" date="2013" name="Int. J. Syst. Evol. Microbiol.">
        <title>Tumebacillus flagellatus sp. nov., an alpha-amylase/pullulanase-producing bacterium isolated from cassava wastewater.</title>
        <authorList>
            <person name="Wang Q."/>
            <person name="Xie N."/>
            <person name="Qin Y."/>
            <person name="Shen N."/>
            <person name="Zhu J."/>
            <person name="Mi H."/>
            <person name="Huang R."/>
        </authorList>
    </citation>
    <scope>NUCLEOTIDE SEQUENCE [LARGE SCALE GENOMIC DNA]</scope>
    <source>
        <strain evidence="1 2">GST4</strain>
    </source>
</reference>
<protein>
    <submittedName>
        <fullName evidence="1">Uncharacterized protein</fullName>
    </submittedName>
</protein>
<evidence type="ECO:0000313" key="2">
    <source>
        <dbReference type="Proteomes" id="UP000027931"/>
    </source>
</evidence>
<gene>
    <name evidence="1" type="ORF">EL26_06985</name>
</gene>